<gene>
    <name evidence="2" type="ORF">LCGC14_0951300</name>
</gene>
<comment type="caution">
    <text evidence="2">The sequence shown here is derived from an EMBL/GenBank/DDBJ whole genome shotgun (WGS) entry which is preliminary data.</text>
</comment>
<organism evidence="2">
    <name type="scientific">marine sediment metagenome</name>
    <dbReference type="NCBI Taxonomy" id="412755"/>
    <lineage>
        <taxon>unclassified sequences</taxon>
        <taxon>metagenomes</taxon>
        <taxon>ecological metagenomes</taxon>
    </lineage>
</organism>
<dbReference type="SUPFAM" id="SSF56024">
    <property type="entry name" value="Phospholipase D/nuclease"/>
    <property type="match status" value="1"/>
</dbReference>
<reference evidence="2" key="1">
    <citation type="journal article" date="2015" name="Nature">
        <title>Complex archaea that bridge the gap between prokaryotes and eukaryotes.</title>
        <authorList>
            <person name="Spang A."/>
            <person name="Saw J.H."/>
            <person name="Jorgensen S.L."/>
            <person name="Zaremba-Niedzwiedzka K."/>
            <person name="Martijn J."/>
            <person name="Lind A.E."/>
            <person name="van Eijk R."/>
            <person name="Schleper C."/>
            <person name="Guy L."/>
            <person name="Ettema T.J."/>
        </authorList>
    </citation>
    <scope>NUCLEOTIDE SEQUENCE</scope>
</reference>
<evidence type="ECO:0000259" key="1">
    <source>
        <dbReference type="Pfam" id="PF13091"/>
    </source>
</evidence>
<dbReference type="Gene3D" id="3.30.870.10">
    <property type="entry name" value="Endonuclease Chain A"/>
    <property type="match status" value="1"/>
</dbReference>
<dbReference type="EMBL" id="LAZR01003386">
    <property type="protein sequence ID" value="KKN18888.1"/>
    <property type="molecule type" value="Genomic_DNA"/>
</dbReference>
<proteinExistence type="predicted"/>
<dbReference type="InterPro" id="IPR025202">
    <property type="entry name" value="PLD-like_dom"/>
</dbReference>
<dbReference type="AlphaFoldDB" id="A0A0F9RNN8"/>
<evidence type="ECO:0000313" key="2">
    <source>
        <dbReference type="EMBL" id="KKN18888.1"/>
    </source>
</evidence>
<accession>A0A0F9RNN8</accession>
<name>A0A0F9RNN8_9ZZZZ</name>
<sequence length="309" mass="35635">MNKQNIKLIFEHRFLIPKTSQVEWLKNFLGKRTHTKLWTKTFSLDKYYAEILKNQYQRGCNVKVLMDNTKSKHNINTPYQKLLNDTHEKPNTFSQNWFPLKTGSLHNKYVIFKNMERRKGKLFIQQGIVSGSFNLTISSEFKTNDLIIYYIEYPEDICVPGLPRIFESKNEALLQQNFGKSLYDFSKDWINVDLLCPICDSTSLSEAVYCHTMTFKEGGLHLLSDTGNYEACEECPNWCSDGDSPDIILFQLNNDSVPESVYVCSLCGAIFTESGGLIGDDLVVFFATKIEHDRKKMILKPQDLSNLTI</sequence>
<feature type="domain" description="Phospholipase D-like" evidence="1">
    <location>
        <begin position="34"/>
        <end position="143"/>
    </location>
</feature>
<dbReference type="Pfam" id="PF13091">
    <property type="entry name" value="PLDc_2"/>
    <property type="match status" value="1"/>
</dbReference>
<protein>
    <recommendedName>
        <fullName evidence="1">Phospholipase D-like domain-containing protein</fullName>
    </recommendedName>
</protein>